<reference evidence="3 5" key="2">
    <citation type="submission" date="2024-01" db="EMBL/GenBank/DDBJ databases">
        <title>Description of two novel Corynebacterium species isolated from human nasal passages and skin.</title>
        <authorList>
            <person name="Popowitch E."/>
            <person name="Tran T.H."/>
            <person name="Escapa I.F."/>
            <person name="Bhatt E."/>
            <person name="Sozat A.K."/>
            <person name="Roberts A.Q."/>
            <person name="Segre J.A."/>
            <person name="Kong H."/>
            <person name="Conlan S."/>
            <person name="Lemon K.P."/>
            <person name="Kelly M.S."/>
        </authorList>
    </citation>
    <scope>NUCLEOTIDE SEQUENCE [LARGE SCALE GENOMIC DNA]</scope>
    <source>
        <strain evidence="3 5">KPL2619</strain>
    </source>
</reference>
<dbReference type="EMBL" id="JAKMUZ010000011">
    <property type="protein sequence ID" value="MCZ9296260.1"/>
    <property type="molecule type" value="Genomic_DNA"/>
</dbReference>
<evidence type="ECO:0000313" key="5">
    <source>
        <dbReference type="Proteomes" id="UP001371299"/>
    </source>
</evidence>
<evidence type="ECO:0000313" key="2">
    <source>
        <dbReference type="EMBL" id="MCZ9296260.1"/>
    </source>
</evidence>
<keyword evidence="1" id="KW-0812">Transmembrane</keyword>
<proteinExistence type="predicted"/>
<gene>
    <name evidence="2" type="ORF">L8V22_06755</name>
    <name evidence="3" type="ORF">WMQ01_09465</name>
</gene>
<accession>A0A9X3M057</accession>
<protein>
    <submittedName>
        <fullName evidence="2">Uncharacterized protein</fullName>
    </submittedName>
</protein>
<dbReference type="Proteomes" id="UP001146439">
    <property type="component" value="Unassembled WGS sequence"/>
</dbReference>
<feature type="transmembrane region" description="Helical" evidence="1">
    <location>
        <begin position="7"/>
        <end position="27"/>
    </location>
</feature>
<name>A0A9X3M057_9CORY</name>
<organism evidence="2 4">
    <name type="scientific">Corynebacterium yonathiae</name>
    <dbReference type="NCBI Taxonomy" id="2913504"/>
    <lineage>
        <taxon>Bacteria</taxon>
        <taxon>Bacillati</taxon>
        <taxon>Actinomycetota</taxon>
        <taxon>Actinomycetes</taxon>
        <taxon>Mycobacteriales</taxon>
        <taxon>Corynebacteriaceae</taxon>
        <taxon>Corynebacterium</taxon>
    </lineage>
</organism>
<dbReference type="Proteomes" id="UP001371299">
    <property type="component" value="Unassembled WGS sequence"/>
</dbReference>
<sequence length="117" mass="11870">MSTQRKAFCAMTLLILALFLIVGAAIMSTHVALGVFLTTAALMLGPFAGLALLVYGAAGKRGVVTRSLYSLGGMLLISAIGGIFALSMEQVSAMLPVFVAGAGVGIVAVLTQAPKRA</sequence>
<evidence type="ECO:0000313" key="4">
    <source>
        <dbReference type="Proteomes" id="UP001146439"/>
    </source>
</evidence>
<feature type="transmembrane region" description="Helical" evidence="1">
    <location>
        <begin position="93"/>
        <end position="111"/>
    </location>
</feature>
<comment type="caution">
    <text evidence="2">The sequence shown here is derived from an EMBL/GenBank/DDBJ whole genome shotgun (WGS) entry which is preliminary data.</text>
</comment>
<feature type="transmembrane region" description="Helical" evidence="1">
    <location>
        <begin position="33"/>
        <end position="56"/>
    </location>
</feature>
<dbReference type="RefSeq" id="WP_238801672.1">
    <property type="nucleotide sequence ID" value="NZ_JAKMUZ010000011.1"/>
</dbReference>
<evidence type="ECO:0000313" key="3">
    <source>
        <dbReference type="EMBL" id="MEK0146291.1"/>
    </source>
</evidence>
<evidence type="ECO:0000256" key="1">
    <source>
        <dbReference type="SAM" id="Phobius"/>
    </source>
</evidence>
<dbReference type="AlphaFoldDB" id="A0A9X3M057"/>
<keyword evidence="5" id="KW-1185">Reference proteome</keyword>
<dbReference type="EMBL" id="JBBMGJ010000021">
    <property type="protein sequence ID" value="MEK0146291.1"/>
    <property type="molecule type" value="Genomic_DNA"/>
</dbReference>
<feature type="transmembrane region" description="Helical" evidence="1">
    <location>
        <begin position="68"/>
        <end position="87"/>
    </location>
</feature>
<keyword evidence="1" id="KW-0472">Membrane</keyword>
<keyword evidence="1" id="KW-1133">Transmembrane helix</keyword>
<reference evidence="2" key="1">
    <citation type="submission" date="2022-02" db="EMBL/GenBank/DDBJ databases">
        <title>Corynebacterium sp. from urogenital microbiome.</title>
        <authorList>
            <person name="Cappelli E.A."/>
            <person name="Ribeiro T.G."/>
            <person name="Peixe L."/>
        </authorList>
    </citation>
    <scope>NUCLEOTIDE SEQUENCE</scope>
    <source>
        <strain evidence="2">C21Ua_68</strain>
    </source>
</reference>